<dbReference type="PANTHER" id="PTHR21695:SF0">
    <property type="entry name" value="ZINC FINGER PROTEIN 414"/>
    <property type="match status" value="1"/>
</dbReference>
<dbReference type="InterPro" id="IPR039882">
    <property type="entry name" value="ZN414"/>
</dbReference>
<evidence type="ECO:0000256" key="2">
    <source>
        <dbReference type="SAM" id="MobiDB-lite"/>
    </source>
</evidence>
<gene>
    <name evidence="4" type="primary">LOC109073645</name>
</gene>
<protein>
    <submittedName>
        <fullName evidence="4">LOW QUALITY PROTEIN: zinc finger protein 414-like</fullName>
    </submittedName>
</protein>
<dbReference type="Pfam" id="PF15909">
    <property type="entry name" value="zf-C2H2_8"/>
    <property type="match status" value="1"/>
</dbReference>
<dbReference type="KEGG" id="ccar:109073645"/>
<keyword evidence="1" id="KW-0862">Zinc</keyword>
<feature type="compositionally biased region" description="Low complexity" evidence="2">
    <location>
        <begin position="242"/>
        <end position="261"/>
    </location>
</feature>
<feature type="compositionally biased region" description="Polar residues" evidence="2">
    <location>
        <begin position="214"/>
        <end position="225"/>
    </location>
</feature>
<feature type="domain" description="C2H2-type" evidence="3">
    <location>
        <begin position="66"/>
        <end position="95"/>
    </location>
</feature>
<name>A0A9Q9VZL1_CYPCA</name>
<dbReference type="OrthoDB" id="8730587at2759"/>
<evidence type="ECO:0000259" key="3">
    <source>
        <dbReference type="PROSITE" id="PS50157"/>
    </source>
</evidence>
<reference evidence="4" key="1">
    <citation type="submission" date="2025-08" db="UniProtKB">
        <authorList>
            <consortium name="RefSeq"/>
        </authorList>
    </citation>
    <scope>IDENTIFICATION</scope>
    <source>
        <tissue evidence="4">Muscle</tissue>
    </source>
</reference>
<organism evidence="4">
    <name type="scientific">Cyprinus carpio</name>
    <name type="common">Common carp</name>
    <dbReference type="NCBI Taxonomy" id="7962"/>
    <lineage>
        <taxon>Eukaryota</taxon>
        <taxon>Metazoa</taxon>
        <taxon>Chordata</taxon>
        <taxon>Craniata</taxon>
        <taxon>Vertebrata</taxon>
        <taxon>Euteleostomi</taxon>
        <taxon>Actinopterygii</taxon>
        <taxon>Neopterygii</taxon>
        <taxon>Teleostei</taxon>
        <taxon>Ostariophysi</taxon>
        <taxon>Cypriniformes</taxon>
        <taxon>Cyprinidae</taxon>
        <taxon>Cyprininae</taxon>
        <taxon>Cyprinus</taxon>
    </lineage>
</organism>
<dbReference type="PROSITE" id="PS00028">
    <property type="entry name" value="ZINC_FINGER_C2H2_1"/>
    <property type="match status" value="2"/>
</dbReference>
<keyword evidence="1" id="KW-0479">Metal-binding</keyword>
<dbReference type="SMART" id="SM00355">
    <property type="entry name" value="ZnF_C2H2"/>
    <property type="match status" value="4"/>
</dbReference>
<evidence type="ECO:0000313" key="4">
    <source>
        <dbReference type="RefSeq" id="XP_042574107.1"/>
    </source>
</evidence>
<dbReference type="PANTHER" id="PTHR21695">
    <property type="entry name" value="ZINC FINGER PROTEIN 414"/>
    <property type="match status" value="1"/>
</dbReference>
<feature type="region of interest" description="Disordered" evidence="2">
    <location>
        <begin position="131"/>
        <end position="198"/>
    </location>
</feature>
<dbReference type="RefSeq" id="XP_042574107.1">
    <property type="nucleotide sequence ID" value="XM_042718173.1"/>
</dbReference>
<dbReference type="GeneID" id="109073645"/>
<keyword evidence="1" id="KW-0863">Zinc-finger</keyword>
<evidence type="ECO:0000256" key="1">
    <source>
        <dbReference type="PROSITE-ProRule" id="PRU00042"/>
    </source>
</evidence>
<feature type="compositionally biased region" description="Polar residues" evidence="2">
    <location>
        <begin position="170"/>
        <end position="193"/>
    </location>
</feature>
<dbReference type="PROSITE" id="PS50157">
    <property type="entry name" value="ZINC_FINGER_C2H2_2"/>
    <property type="match status" value="1"/>
</dbReference>
<dbReference type="InterPro" id="IPR013087">
    <property type="entry name" value="Znf_C2H2_type"/>
</dbReference>
<feature type="region of interest" description="Disordered" evidence="2">
    <location>
        <begin position="214"/>
        <end position="274"/>
    </location>
</feature>
<dbReference type="Proteomes" id="UP001155660">
    <property type="component" value="Chromosome B2"/>
</dbReference>
<sequence length="354" mass="38512">MLTLGAGLTGTGTIPLPQLQTITMEGCQMSCSFFGCKRTYNSPEALNSHLQDHQKNTAQSLPGKTFLCSHIGCDGSFNNMQQLMEHMRHHYKPNYFFLCESCRAKLRSYRTLLKHLQTCAKVAKNKAAKIETGMASDTDPTNVPPASADMESSAPLLDPNAPEEMESMPSLPTNPTLTSMPVTQRPPENNPFTNPIPAGPVTVPLATLNPASIQNLPCQPESPYSSFPPALSPVNSVFQADPGLQQQQRSPRSGPPSLTASPPLPSPPGSNAVWRKNQGQSFNCRILWEHTRGRYSCLQCGHCTPDRGEMTAHIEGQHRKRGGGVKCDHDTEIATASLLAKTSLNSENSTYTQL</sequence>
<dbReference type="AlphaFoldDB" id="A0A9Q9VZL1"/>
<dbReference type="GO" id="GO:0008270">
    <property type="term" value="F:zinc ion binding"/>
    <property type="evidence" value="ECO:0007669"/>
    <property type="project" value="UniProtKB-KW"/>
</dbReference>
<dbReference type="InterPro" id="IPR031799">
    <property type="entry name" value="Znf-C2H2_ribbon"/>
</dbReference>
<accession>A0A9Q9VZL1</accession>
<proteinExistence type="predicted"/>